<dbReference type="CDD" id="cd13538">
    <property type="entry name" value="PBP2_ModA_like_1"/>
    <property type="match status" value="1"/>
</dbReference>
<evidence type="ECO:0000256" key="1">
    <source>
        <dbReference type="ARBA" id="ARBA00009175"/>
    </source>
</evidence>
<evidence type="ECO:0000313" key="7">
    <source>
        <dbReference type="Proteomes" id="UP000727993"/>
    </source>
</evidence>
<feature type="binding site" evidence="4">
    <location>
        <position position="77"/>
    </location>
    <ligand>
        <name>molybdate</name>
        <dbReference type="ChEBI" id="CHEBI:36264"/>
    </ligand>
</feature>
<evidence type="ECO:0000256" key="2">
    <source>
        <dbReference type="ARBA" id="ARBA00022723"/>
    </source>
</evidence>
<dbReference type="Proteomes" id="UP000727993">
    <property type="component" value="Unassembled WGS sequence"/>
</dbReference>
<keyword evidence="2 4" id="KW-0479">Metal-binding</keyword>
<feature type="binding site" evidence="4">
    <location>
        <position position="180"/>
    </location>
    <ligand>
        <name>molybdate</name>
        <dbReference type="ChEBI" id="CHEBI:36264"/>
    </ligand>
</feature>
<accession>A0A936N8Q8</accession>
<evidence type="ECO:0000313" key="6">
    <source>
        <dbReference type="EMBL" id="MBK9295697.1"/>
    </source>
</evidence>
<dbReference type="Gene3D" id="3.40.190.10">
    <property type="entry name" value="Periplasmic binding protein-like II"/>
    <property type="match status" value="2"/>
</dbReference>
<dbReference type="PANTHER" id="PTHR30632:SF0">
    <property type="entry name" value="SULFATE-BINDING PROTEIN"/>
    <property type="match status" value="1"/>
</dbReference>
<dbReference type="InterPro" id="IPR005950">
    <property type="entry name" value="ModA"/>
</dbReference>
<dbReference type="EMBL" id="JADJZA010000001">
    <property type="protein sequence ID" value="MBK9295697.1"/>
    <property type="molecule type" value="Genomic_DNA"/>
</dbReference>
<dbReference type="AlphaFoldDB" id="A0A936N8Q8"/>
<evidence type="ECO:0000256" key="3">
    <source>
        <dbReference type="ARBA" id="ARBA00022729"/>
    </source>
</evidence>
<dbReference type="PROSITE" id="PS51257">
    <property type="entry name" value="PROKAR_LIPOPROTEIN"/>
    <property type="match status" value="1"/>
</dbReference>
<reference evidence="6 7" key="1">
    <citation type="submission" date="2020-10" db="EMBL/GenBank/DDBJ databases">
        <title>Connecting structure to function with the recovery of over 1000 high-quality activated sludge metagenome-assembled genomes encoding full-length rRNA genes using long-read sequencing.</title>
        <authorList>
            <person name="Singleton C.M."/>
            <person name="Petriglieri F."/>
            <person name="Kristensen J.M."/>
            <person name="Kirkegaard R.H."/>
            <person name="Michaelsen T.Y."/>
            <person name="Andersen M.H."/>
            <person name="Karst S.M."/>
            <person name="Dueholm M.S."/>
            <person name="Nielsen P.H."/>
            <person name="Albertsen M."/>
        </authorList>
    </citation>
    <scope>NUCLEOTIDE SEQUENCE [LARGE SCALE GENOMIC DNA]</scope>
    <source>
        <strain evidence="6">Lyne_18-Q3-R50-59_MAXAC.006</strain>
    </source>
</reference>
<feature type="binding site" evidence="4">
    <location>
        <position position="49"/>
    </location>
    <ligand>
        <name>molybdate</name>
        <dbReference type="ChEBI" id="CHEBI:36264"/>
    </ligand>
</feature>
<keyword evidence="3 5" id="KW-0732">Signal</keyword>
<dbReference type="InterPro" id="IPR050682">
    <property type="entry name" value="ModA/WtpA"/>
</dbReference>
<feature type="signal peptide" evidence="5">
    <location>
        <begin position="1"/>
        <end position="20"/>
    </location>
</feature>
<feature type="binding site" evidence="4">
    <location>
        <position position="198"/>
    </location>
    <ligand>
        <name>molybdate</name>
        <dbReference type="ChEBI" id="CHEBI:36264"/>
    </ligand>
</feature>
<protein>
    <submittedName>
        <fullName evidence="6">Molybdate ABC transporter substrate-binding protein</fullName>
    </submittedName>
</protein>
<gene>
    <name evidence="6" type="primary">modA</name>
    <name evidence="6" type="ORF">IPN02_02230</name>
</gene>
<feature type="chain" id="PRO_5038364467" evidence="5">
    <location>
        <begin position="21"/>
        <end position="262"/>
    </location>
</feature>
<dbReference type="PIRSF" id="PIRSF004846">
    <property type="entry name" value="ModA"/>
    <property type="match status" value="1"/>
</dbReference>
<dbReference type="GO" id="GO:0015689">
    <property type="term" value="P:molybdate ion transport"/>
    <property type="evidence" value="ECO:0007669"/>
    <property type="project" value="InterPro"/>
</dbReference>
<dbReference type="SUPFAM" id="SSF53850">
    <property type="entry name" value="Periplasmic binding protein-like II"/>
    <property type="match status" value="1"/>
</dbReference>
<keyword evidence="4" id="KW-0500">Molybdenum</keyword>
<comment type="caution">
    <text evidence="6">The sequence shown here is derived from an EMBL/GenBank/DDBJ whole genome shotgun (WGS) entry which is preliminary data.</text>
</comment>
<evidence type="ECO:0000256" key="4">
    <source>
        <dbReference type="PIRSR" id="PIRSR004846-1"/>
    </source>
</evidence>
<dbReference type="PANTHER" id="PTHR30632">
    <property type="entry name" value="MOLYBDATE-BINDING PERIPLASMIC PROTEIN"/>
    <property type="match status" value="1"/>
</dbReference>
<sequence length="262" mass="26937">MMKQLRRAMLVGIMALGVVACSGDGETDAAPKAEGGDVEGEVLVFAAASLTDAFGDIKTAFEEDNPDAEVQLNFGGSSALREQILSGAPADVFASANESNMADVVDADEVAGEPQIFVTNELQIAVPAGNPGKVKGLDAFANDDLLIGLCAVEVPCGDFAREALEGVGVEPAIDTNEPDVRALLTKIGSDELDAGIVYVTDVTSAGDRVEGIDIPADDNVVAKYPIAQLAGAPNGDGAKSFKEFVLSDEGQQILTGYGFGTP</sequence>
<name>A0A936N8Q8_9ACTN</name>
<proteinExistence type="inferred from homology"/>
<dbReference type="GO" id="GO:0046872">
    <property type="term" value="F:metal ion binding"/>
    <property type="evidence" value="ECO:0007669"/>
    <property type="project" value="UniProtKB-KW"/>
</dbReference>
<dbReference type="NCBIfam" id="TIGR01256">
    <property type="entry name" value="modA"/>
    <property type="match status" value="1"/>
</dbReference>
<dbReference type="GO" id="GO:0030973">
    <property type="term" value="F:molybdate ion binding"/>
    <property type="evidence" value="ECO:0007669"/>
    <property type="project" value="TreeGrafter"/>
</dbReference>
<evidence type="ECO:0000256" key="5">
    <source>
        <dbReference type="SAM" id="SignalP"/>
    </source>
</evidence>
<organism evidence="6 7">
    <name type="scientific">Candidatus Neomicrothrix subdominans</name>
    <dbReference type="NCBI Taxonomy" id="2954438"/>
    <lineage>
        <taxon>Bacteria</taxon>
        <taxon>Bacillati</taxon>
        <taxon>Actinomycetota</taxon>
        <taxon>Acidimicrobiia</taxon>
        <taxon>Acidimicrobiales</taxon>
        <taxon>Microthrixaceae</taxon>
        <taxon>Candidatus Neomicrothrix</taxon>
    </lineage>
</organism>
<comment type="similarity">
    <text evidence="1">Belongs to the bacterial solute-binding protein ModA family.</text>
</comment>
<dbReference type="Pfam" id="PF13531">
    <property type="entry name" value="SBP_bac_11"/>
    <property type="match status" value="1"/>
</dbReference>